<dbReference type="OrthoDB" id="443402at2759"/>
<dbReference type="Pfam" id="PF24883">
    <property type="entry name" value="NPHP3_N"/>
    <property type="match status" value="1"/>
</dbReference>
<dbReference type="InterPro" id="IPR056693">
    <property type="entry name" value="DUF7791"/>
</dbReference>
<evidence type="ECO:0000256" key="1">
    <source>
        <dbReference type="ARBA" id="ARBA00022737"/>
    </source>
</evidence>
<proteinExistence type="predicted"/>
<name>A0A9P6IGI3_9PEZI</name>
<dbReference type="InterPro" id="IPR056884">
    <property type="entry name" value="NPHP3-like_N"/>
</dbReference>
<dbReference type="GeneID" id="62159665"/>
<evidence type="ECO:0008006" key="6">
    <source>
        <dbReference type="Google" id="ProtNLM"/>
    </source>
</evidence>
<dbReference type="InterPro" id="IPR027417">
    <property type="entry name" value="P-loop_NTPase"/>
</dbReference>
<comment type="caution">
    <text evidence="4">The sequence shown here is derived from an EMBL/GenBank/DDBJ whole genome shotgun (WGS) entry which is preliminary data.</text>
</comment>
<organism evidence="4 5">
    <name type="scientific">Colletotrichum karsti</name>
    <dbReference type="NCBI Taxonomy" id="1095194"/>
    <lineage>
        <taxon>Eukaryota</taxon>
        <taxon>Fungi</taxon>
        <taxon>Dikarya</taxon>
        <taxon>Ascomycota</taxon>
        <taxon>Pezizomycotina</taxon>
        <taxon>Sordariomycetes</taxon>
        <taxon>Hypocreomycetidae</taxon>
        <taxon>Glomerellales</taxon>
        <taxon>Glomerellaceae</taxon>
        <taxon>Colletotrichum</taxon>
        <taxon>Colletotrichum boninense species complex</taxon>
    </lineage>
</organism>
<reference evidence="4" key="1">
    <citation type="submission" date="2020-03" db="EMBL/GenBank/DDBJ databases">
        <authorList>
            <person name="He L."/>
        </authorList>
    </citation>
    <scope>NUCLEOTIDE SEQUENCE</scope>
    <source>
        <strain evidence="4">CkLH20</strain>
    </source>
</reference>
<dbReference type="Pfam" id="PF25053">
    <property type="entry name" value="DUF7791"/>
    <property type="match status" value="1"/>
</dbReference>
<dbReference type="EMBL" id="JAATWM020000010">
    <property type="protein sequence ID" value="KAF9878380.1"/>
    <property type="molecule type" value="Genomic_DNA"/>
</dbReference>
<evidence type="ECO:0000259" key="2">
    <source>
        <dbReference type="Pfam" id="PF24883"/>
    </source>
</evidence>
<dbReference type="Gene3D" id="3.40.50.300">
    <property type="entry name" value="P-loop containing nucleotide triphosphate hydrolases"/>
    <property type="match status" value="1"/>
</dbReference>
<evidence type="ECO:0000313" key="5">
    <source>
        <dbReference type="Proteomes" id="UP000781932"/>
    </source>
</evidence>
<keyword evidence="1" id="KW-0677">Repeat</keyword>
<dbReference type="SUPFAM" id="SSF52540">
    <property type="entry name" value="P-loop containing nucleoside triphosphate hydrolases"/>
    <property type="match status" value="1"/>
</dbReference>
<reference evidence="4" key="2">
    <citation type="submission" date="2020-11" db="EMBL/GenBank/DDBJ databases">
        <title>Whole genome sequencing of Colletotrichum sp.</title>
        <authorList>
            <person name="Li H."/>
        </authorList>
    </citation>
    <scope>NUCLEOTIDE SEQUENCE</scope>
    <source>
        <strain evidence="4">CkLH20</strain>
    </source>
</reference>
<evidence type="ECO:0000313" key="4">
    <source>
        <dbReference type="EMBL" id="KAF9878380.1"/>
    </source>
</evidence>
<feature type="domain" description="Nephrocystin 3-like N-terminal" evidence="2">
    <location>
        <begin position="271"/>
        <end position="440"/>
    </location>
</feature>
<gene>
    <name evidence="4" type="ORF">CkaCkLH20_03872</name>
</gene>
<dbReference type="PANTHER" id="PTHR10039:SF5">
    <property type="entry name" value="NACHT DOMAIN-CONTAINING PROTEIN"/>
    <property type="match status" value="1"/>
</dbReference>
<dbReference type="AlphaFoldDB" id="A0A9P6IGI3"/>
<dbReference type="RefSeq" id="XP_038747841.1">
    <property type="nucleotide sequence ID" value="XM_038886591.1"/>
</dbReference>
<dbReference type="Proteomes" id="UP000781932">
    <property type="component" value="Unassembled WGS sequence"/>
</dbReference>
<keyword evidence="5" id="KW-1185">Reference proteome</keyword>
<sequence length="1076" mass="122471">MDPFTALGLAAAIIQFVEFGVKLVSTSREIYISADGRTQEHETLDEICSHLCFLVDDIDDAAELVGELKQRIDEEVALRKLSERCRSTALELQTLLKSLYCTPSGRVASLKQALRAAWGKRKVDDVEARLKEYRQELMAHLVVITSNQQSSVLRELGTLKEATLSMQSNHSGKLEEISAAIQSITYKSSISNESPSGATAFSREDFLQLHEKLLDLTNHARDVSVQQTFLRGLYFRSMPARHRGIAQAHQRTFNWVFGRAGSQRAAAAHVSNFIDWLEVGKGIYWISGKAGSGKSTLMKYLGNHPRTSELLSAWAEPQECIVASHYFWSAGTELQKSIDGLVRSLLYEIFRQMPDLIDNVVLEESGQSEYRFQSGEYGRAWSIFELERIVNHLVDCDKLALRFCFFVDGLDEYDGDHHKLIKILSRLASSPNVKLCVSSRPWNVFEEAYGKSSLWKLALQDLTQDDIRRYTESMLKEHPNWGEYSKAEQFLVKEITKKAQGVFLWVFLVVRSVHEGVTNGDAVSTLQRRVSQLPQDLETFFKHTLKSVNPFYHGQMAQMFYIALQAEEPLNIMLYSLLDYCTQDVSQVLQLSVQPMDKYEVFTRRNQMIRRLDGRSKGLLEIQTDHAASDYLGPRVTFLHRTVRDFLLTKEMAEFLAERLSEFKPSTVIFRAYVALIKLMPVRKEHFQRSGVLSRALEEAFFYAYQAEAESGSSESELVDDLRYVVEDMADSFDAEIPWRPDCFVDFAISRGLAQYLSQHRECNPGARDIVNGAFLREAIMESLKPVNETSPDLTSVVSLFLRRGSNLHQGARVHEFRRETWNDLARASDYTSRMFRSPQVGHHGNNDSHVAGARGAYQFRPKDFLSNTKGSIWGDWLEILSLSMAEYGMDYPWATRQKRILDHLISHDADVNETSTTEARWGKFVDGLLHLSRQPLEKRVSDVYVSMLRELLRHDANCNAPYQGSTISKVFFAKVRGMAAPLNIPELERAALAEGPDDRVDTSLAHLELLAQVATALLQHKAHPSCIMSAAELHQVFPRRLAQPIQDLWESRRAEIAAESGFIRMVLRWAWSPWS</sequence>
<protein>
    <recommendedName>
        <fullName evidence="6">NACHT domain-containing protein</fullName>
    </recommendedName>
</protein>
<feature type="domain" description="DUF7791" evidence="3">
    <location>
        <begin position="547"/>
        <end position="682"/>
    </location>
</feature>
<accession>A0A9P6IGI3</accession>
<dbReference type="PANTHER" id="PTHR10039">
    <property type="entry name" value="AMELOGENIN"/>
    <property type="match status" value="1"/>
</dbReference>
<evidence type="ECO:0000259" key="3">
    <source>
        <dbReference type="Pfam" id="PF25053"/>
    </source>
</evidence>